<sequence>MNDFHTALAHVKQLVYQPNHFTISDVCEERQNSEYGAGVFLLNTNSIRFRVAKVTPTKIGQFVAMWEKDEHHNNQPFSYDESPDLLVINTFTKEHFGQFVFPKAILATHRILKTDSTNGKMAIRVYPSWDTPTSKQAIATQNWQLDYFIDLSDVTAEPSHTILELYA</sequence>
<gene>
    <name evidence="1" type="ORF">QT716_13885</name>
</gene>
<dbReference type="PIRSF" id="PIRSF032285">
    <property type="entry name" value="UCP032285"/>
    <property type="match status" value="1"/>
</dbReference>
<evidence type="ECO:0000313" key="2">
    <source>
        <dbReference type="Proteomes" id="UP001280629"/>
    </source>
</evidence>
<dbReference type="Proteomes" id="UP001280629">
    <property type="component" value="Unassembled WGS sequence"/>
</dbReference>
<dbReference type="InterPro" id="IPR038231">
    <property type="entry name" value="MepB-like_sf"/>
</dbReference>
<organism evidence="1 2">
    <name type="scientific">Sporosarcina aquimarina</name>
    <dbReference type="NCBI Taxonomy" id="114975"/>
    <lineage>
        <taxon>Bacteria</taxon>
        <taxon>Bacillati</taxon>
        <taxon>Bacillota</taxon>
        <taxon>Bacilli</taxon>
        <taxon>Bacillales</taxon>
        <taxon>Caryophanaceae</taxon>
        <taxon>Sporosarcina</taxon>
    </lineage>
</organism>
<accession>A0ABU4G2B2</accession>
<comment type="caution">
    <text evidence="1">The sequence shown here is derived from an EMBL/GenBank/DDBJ whole genome shotgun (WGS) entry which is preliminary data.</text>
</comment>
<keyword evidence="2" id="KW-1185">Reference proteome</keyword>
<protein>
    <submittedName>
        <fullName evidence="1">MepB family protein</fullName>
    </submittedName>
</protein>
<name>A0ABU4G2B2_9BACL</name>
<dbReference type="EMBL" id="JAUBDH010000010">
    <property type="protein sequence ID" value="MDW0111111.1"/>
    <property type="molecule type" value="Genomic_DNA"/>
</dbReference>
<dbReference type="RefSeq" id="WP_317936716.1">
    <property type="nucleotide sequence ID" value="NZ_JAUBDH010000010.1"/>
</dbReference>
<reference evidence="1 2" key="1">
    <citation type="submission" date="2023-06" db="EMBL/GenBank/DDBJ databases">
        <title>Sporosarcina sp. nov., isolated from Korean traditional fermented seafood 'Jeotgal'.</title>
        <authorList>
            <person name="Yang A.-I."/>
            <person name="Shin N.-R."/>
        </authorList>
    </citation>
    <scope>NUCLEOTIDE SEQUENCE [LARGE SCALE GENOMIC DNA]</scope>
    <source>
        <strain evidence="1 2">KCTC3840</strain>
    </source>
</reference>
<proteinExistence type="predicted"/>
<dbReference type="Pfam" id="PF08877">
    <property type="entry name" value="MepB-like"/>
    <property type="match status" value="1"/>
</dbReference>
<dbReference type="Gene3D" id="3.40.1350.140">
    <property type="entry name" value="MepB-like"/>
    <property type="match status" value="1"/>
</dbReference>
<evidence type="ECO:0000313" key="1">
    <source>
        <dbReference type="EMBL" id="MDW0111111.1"/>
    </source>
</evidence>
<dbReference type="InterPro" id="IPR011235">
    <property type="entry name" value="MepB-like"/>
</dbReference>